<gene>
    <name evidence="1" type="ORF">J0A65_11245</name>
</gene>
<sequence>MNDRLDDLRALIAKGKYKKALPLLKKFNQKSQQLSYESLEMEAGCLFFEGQYRLSRIKTQQALRLATLPEQKIACLGNMAKASEKAGDKKDALQCLCELVKQDPGGQYLEPRLVALQLAYQLQEWEIIKQIGPSLVKFTAFATPSLLIMAQAAISQGESTLALKHLDTIARQIRMNEQHIIKPDEVISLFTCYKALSAYTAMEELLEKLKPAFEQSDWFRLLVHGLSAESTGVSSSSATTAEKIGNGQPPIIRGNNAGAIKALTSLSRTMLQLGARFHSALVFEVDGDDICVKLSQSEAIGGIGMDIPLKCLPVLSDYRFYLSSEYNLNFSLSKHPLNEAAKPIMQCLVELYNACNKLVSWRKSYPLFSLTGIRPVFDKLLQARCDAEYYQACYADSADAIDEQVLISSFFNSRILQLDSGLIRNSGGKPKHSTELVFIPMIELINHKMGAPGFLLDRSRLCIQTKYEPGAEGDELFVQYNLDDPVVTLLRYGFFDASVSWIYTVPLVLNTTTGLTLVVHNQVKQAGSNVVPEHLRDIPEHYPAILVREGSDVYLSKLVIPGKSQINALPRVIAEVLKSVDVEHNFQNTEILNAEVEYLMSQLLDANQQYWQDLDVCIKQQQTSSNRIPEATFEILSKLCEFCSDHLASYVANSGYAR</sequence>
<keyword evidence="2" id="KW-1185">Reference proteome</keyword>
<dbReference type="InterPro" id="IPR011990">
    <property type="entry name" value="TPR-like_helical_dom_sf"/>
</dbReference>
<dbReference type="SUPFAM" id="SSF82199">
    <property type="entry name" value="SET domain"/>
    <property type="match status" value="1"/>
</dbReference>
<name>A0ABS3CTK5_9ALTE</name>
<evidence type="ECO:0000313" key="2">
    <source>
        <dbReference type="Proteomes" id="UP000663992"/>
    </source>
</evidence>
<dbReference type="Gene3D" id="1.25.40.10">
    <property type="entry name" value="Tetratricopeptide repeat domain"/>
    <property type="match status" value="1"/>
</dbReference>
<dbReference type="Proteomes" id="UP000663992">
    <property type="component" value="Unassembled WGS sequence"/>
</dbReference>
<accession>A0ABS3CTK5</accession>
<dbReference type="RefSeq" id="WP_206594276.1">
    <property type="nucleotide sequence ID" value="NZ_JAFKCS010000009.1"/>
</dbReference>
<protein>
    <submittedName>
        <fullName evidence="1">Uncharacterized protein</fullName>
    </submittedName>
</protein>
<organism evidence="1 2">
    <name type="scientific">Bowmanella yangjiangensis</name>
    <dbReference type="NCBI Taxonomy" id="2811230"/>
    <lineage>
        <taxon>Bacteria</taxon>
        <taxon>Pseudomonadati</taxon>
        <taxon>Pseudomonadota</taxon>
        <taxon>Gammaproteobacteria</taxon>
        <taxon>Alteromonadales</taxon>
        <taxon>Alteromonadaceae</taxon>
        <taxon>Bowmanella</taxon>
    </lineage>
</organism>
<evidence type="ECO:0000313" key="1">
    <source>
        <dbReference type="EMBL" id="MBN7820444.1"/>
    </source>
</evidence>
<dbReference type="InterPro" id="IPR046341">
    <property type="entry name" value="SET_dom_sf"/>
</dbReference>
<dbReference type="EMBL" id="JAFKCS010000009">
    <property type="protein sequence ID" value="MBN7820444.1"/>
    <property type="molecule type" value="Genomic_DNA"/>
</dbReference>
<proteinExistence type="predicted"/>
<reference evidence="1 2" key="1">
    <citation type="submission" date="2021-03" db="EMBL/GenBank/DDBJ databases">
        <title>novel species isolated from a fishpond in China.</title>
        <authorList>
            <person name="Lu H."/>
            <person name="Cai Z."/>
        </authorList>
    </citation>
    <scope>NUCLEOTIDE SEQUENCE [LARGE SCALE GENOMIC DNA]</scope>
    <source>
        <strain evidence="1 2">Y57</strain>
    </source>
</reference>
<comment type="caution">
    <text evidence="1">The sequence shown here is derived from an EMBL/GenBank/DDBJ whole genome shotgun (WGS) entry which is preliminary data.</text>
</comment>
<dbReference type="SUPFAM" id="SSF48452">
    <property type="entry name" value="TPR-like"/>
    <property type="match status" value="1"/>
</dbReference>